<dbReference type="OrthoDB" id="3476529at2759"/>
<evidence type="ECO:0000313" key="5">
    <source>
        <dbReference type="EMBL" id="KAF9508914.1"/>
    </source>
</evidence>
<dbReference type="InterPro" id="IPR008929">
    <property type="entry name" value="Chondroitin_lyas"/>
</dbReference>
<dbReference type="AlphaFoldDB" id="A0A9P6DRX3"/>
<keyword evidence="6" id="KW-1185">Reference proteome</keyword>
<dbReference type="Gene3D" id="2.70.98.70">
    <property type="match status" value="1"/>
</dbReference>
<comment type="subcellular location">
    <subcellularLocation>
        <location evidence="1">Cell envelope</location>
    </subcellularLocation>
</comment>
<dbReference type="PANTHER" id="PTHR38045:SF1">
    <property type="entry name" value="HEPARINASE II_III-LIKE PROTEIN"/>
    <property type="match status" value="1"/>
</dbReference>
<feature type="region of interest" description="Disordered" evidence="2">
    <location>
        <begin position="1"/>
        <end position="38"/>
    </location>
</feature>
<accession>A0A9P6DRX3</accession>
<dbReference type="Pfam" id="PF07940">
    <property type="entry name" value="Hepar_II_III_C"/>
    <property type="match status" value="1"/>
</dbReference>
<name>A0A9P6DRX3_9AGAM</name>
<evidence type="ECO:0000256" key="3">
    <source>
        <dbReference type="SAM" id="Phobius"/>
    </source>
</evidence>
<keyword evidence="3" id="KW-1133">Transmembrane helix</keyword>
<dbReference type="PANTHER" id="PTHR38045">
    <property type="entry name" value="CHROMOSOME 1, WHOLE GENOME SHOTGUN SEQUENCE"/>
    <property type="match status" value="1"/>
</dbReference>
<keyword evidence="3" id="KW-0472">Membrane</keyword>
<evidence type="ECO:0000259" key="4">
    <source>
        <dbReference type="Pfam" id="PF07940"/>
    </source>
</evidence>
<dbReference type="EMBL" id="MU129047">
    <property type="protein sequence ID" value="KAF9508914.1"/>
    <property type="molecule type" value="Genomic_DNA"/>
</dbReference>
<comment type="caution">
    <text evidence="5">The sequence shown here is derived from an EMBL/GenBank/DDBJ whole genome shotgun (WGS) entry which is preliminary data.</text>
</comment>
<feature type="transmembrane region" description="Helical" evidence="3">
    <location>
        <begin position="46"/>
        <end position="65"/>
    </location>
</feature>
<protein>
    <recommendedName>
        <fullName evidence="4">Heparinase II/III-like C-terminal domain-containing protein</fullName>
    </recommendedName>
</protein>
<dbReference type="Gene3D" id="1.50.10.100">
    <property type="entry name" value="Chondroitin AC/alginate lyase"/>
    <property type="match status" value="1"/>
</dbReference>
<keyword evidence="3" id="KW-0812">Transmembrane</keyword>
<evidence type="ECO:0000256" key="2">
    <source>
        <dbReference type="SAM" id="MobiDB-lite"/>
    </source>
</evidence>
<organism evidence="5 6">
    <name type="scientific">Hydnum rufescens UP504</name>
    <dbReference type="NCBI Taxonomy" id="1448309"/>
    <lineage>
        <taxon>Eukaryota</taxon>
        <taxon>Fungi</taxon>
        <taxon>Dikarya</taxon>
        <taxon>Basidiomycota</taxon>
        <taxon>Agaricomycotina</taxon>
        <taxon>Agaricomycetes</taxon>
        <taxon>Cantharellales</taxon>
        <taxon>Hydnaceae</taxon>
        <taxon>Hydnum</taxon>
    </lineage>
</organism>
<evidence type="ECO:0000313" key="6">
    <source>
        <dbReference type="Proteomes" id="UP000886523"/>
    </source>
</evidence>
<feature type="domain" description="Heparinase II/III-like C-terminal" evidence="4">
    <location>
        <begin position="518"/>
        <end position="693"/>
    </location>
</feature>
<sequence length="788" mass="85266">MSRSIDSGQRPLTHGTYQPTHMNDSEYDVSARSPQKRSGVSPWIKFGVPLLVIAIIGGVVGGVVASRHSKKGSSTSSTSPSASSGATQSGIVAAGLFYTATDGYGLPVYPSTTNSALYGQPTFNPSPTAAWPTDTFSFSSAASPAPTSVRTDRPRLIAPAYKWAALPALIQKDPYLRSWNDTIFGNATVILGQDPLLYQIDGGLSGSGVLDIARQTKMRIKSLAYAYRVSNQTKYADRAYRELQNAAGNTSNPFGNAGDNWNTAHFLDVAEFTAAFAIGYDWLYDYWTAEQRTNIMWSILNLGLKWGIGGFTQPSVYTFSWWTTAGNNNGNWNCVCNSGLTMGALAILGDDPTGMAQQILGLTIPNAQQGCVNGPSTDGSWSETANYWYFGTTGHAEMTSSLLTATGSDYGLLNTNPSFNLTGLYHLFVTGMTSLFNYGDHGPNKYSTNANGMIFYGGQYDAPQYMLMQRDRIDAAEPHALFWYDPRVSGAFWDTLPLDHFFDNGKDQWVSMRTSWTNNTGVYVAMKAGNLTGHQAHGDLDGGDFVLDAMGERWAGELGSGQYLSQGYFSNETQSSDRWLYYRKRTEGQNTIVVNKQNQNVLAQPTVSFNSSGTVQAGGTTVFTVPSDSTAYFTADLTDSYFGTSVKRGIRMINGRKQVLLQDDITNANATSEWRMHTNATVSVSAATATLTMPASGKKLVASILNPPSGVVFSTGPPVRYSTDPALPSGDISQDQPNVNVTVLLIEIPTGTSSIQVLFNPQWDGVTADQFTTPPSVPIDNWSLTSHN</sequence>
<dbReference type="SUPFAM" id="SSF48230">
    <property type="entry name" value="Chondroitin AC/alginate lyase"/>
    <property type="match status" value="1"/>
</dbReference>
<reference evidence="5" key="1">
    <citation type="journal article" date="2020" name="Nat. Commun.">
        <title>Large-scale genome sequencing of mycorrhizal fungi provides insights into the early evolution of symbiotic traits.</title>
        <authorList>
            <person name="Miyauchi S."/>
            <person name="Kiss E."/>
            <person name="Kuo A."/>
            <person name="Drula E."/>
            <person name="Kohler A."/>
            <person name="Sanchez-Garcia M."/>
            <person name="Morin E."/>
            <person name="Andreopoulos B."/>
            <person name="Barry K.W."/>
            <person name="Bonito G."/>
            <person name="Buee M."/>
            <person name="Carver A."/>
            <person name="Chen C."/>
            <person name="Cichocki N."/>
            <person name="Clum A."/>
            <person name="Culley D."/>
            <person name="Crous P.W."/>
            <person name="Fauchery L."/>
            <person name="Girlanda M."/>
            <person name="Hayes R.D."/>
            <person name="Keri Z."/>
            <person name="LaButti K."/>
            <person name="Lipzen A."/>
            <person name="Lombard V."/>
            <person name="Magnuson J."/>
            <person name="Maillard F."/>
            <person name="Murat C."/>
            <person name="Nolan M."/>
            <person name="Ohm R.A."/>
            <person name="Pangilinan J."/>
            <person name="Pereira M.F."/>
            <person name="Perotto S."/>
            <person name="Peter M."/>
            <person name="Pfister S."/>
            <person name="Riley R."/>
            <person name="Sitrit Y."/>
            <person name="Stielow J.B."/>
            <person name="Szollosi G."/>
            <person name="Zifcakova L."/>
            <person name="Stursova M."/>
            <person name="Spatafora J.W."/>
            <person name="Tedersoo L."/>
            <person name="Vaario L.M."/>
            <person name="Yamada A."/>
            <person name="Yan M."/>
            <person name="Wang P."/>
            <person name="Xu J."/>
            <person name="Bruns T."/>
            <person name="Baldrian P."/>
            <person name="Vilgalys R."/>
            <person name="Dunand C."/>
            <person name="Henrissat B."/>
            <person name="Grigoriev I.V."/>
            <person name="Hibbett D."/>
            <person name="Nagy L.G."/>
            <person name="Martin F.M."/>
        </authorList>
    </citation>
    <scope>NUCLEOTIDE SEQUENCE</scope>
    <source>
        <strain evidence="5">UP504</strain>
    </source>
</reference>
<dbReference type="Proteomes" id="UP000886523">
    <property type="component" value="Unassembled WGS sequence"/>
</dbReference>
<evidence type="ECO:0000256" key="1">
    <source>
        <dbReference type="ARBA" id="ARBA00004196"/>
    </source>
</evidence>
<proteinExistence type="predicted"/>
<gene>
    <name evidence="5" type="ORF">BS47DRAFT_1332487</name>
</gene>
<dbReference type="GO" id="GO:0016829">
    <property type="term" value="F:lyase activity"/>
    <property type="evidence" value="ECO:0007669"/>
    <property type="project" value="InterPro"/>
</dbReference>
<dbReference type="InterPro" id="IPR012480">
    <property type="entry name" value="Hepar_II_III_C"/>
</dbReference>